<feature type="domain" description="HTH deoR-type" evidence="3">
    <location>
        <begin position="2"/>
        <end position="61"/>
    </location>
</feature>
<reference evidence="4" key="1">
    <citation type="journal article" date="2021" name="PeerJ">
        <title>Extensive microbial diversity within the chicken gut microbiome revealed by metagenomics and culture.</title>
        <authorList>
            <person name="Gilroy R."/>
            <person name="Ravi A."/>
            <person name="Getino M."/>
            <person name="Pursley I."/>
            <person name="Horton D.L."/>
            <person name="Alikhan N.F."/>
            <person name="Baker D."/>
            <person name="Gharbi K."/>
            <person name="Hall N."/>
            <person name="Watson M."/>
            <person name="Adriaenssens E.M."/>
            <person name="Foster-Nyarko E."/>
            <person name="Jarju S."/>
            <person name="Secka A."/>
            <person name="Antonio M."/>
            <person name="Oren A."/>
            <person name="Chaudhuri R.R."/>
            <person name="La Ragione R."/>
            <person name="Hildebrand F."/>
            <person name="Pallen M.J."/>
        </authorList>
    </citation>
    <scope>NUCLEOTIDE SEQUENCE</scope>
    <source>
        <strain evidence="4">ChiBcec1-1630</strain>
    </source>
</reference>
<name>A0A9D2QL14_9FIRM</name>
<keyword evidence="2" id="KW-0804">Transcription</keyword>
<dbReference type="EMBL" id="DWVS01000357">
    <property type="protein sequence ID" value="HJC89088.1"/>
    <property type="molecule type" value="Genomic_DNA"/>
</dbReference>
<dbReference type="InterPro" id="IPR051534">
    <property type="entry name" value="CBASS_pafABC_assoc_protein"/>
</dbReference>
<dbReference type="InterPro" id="IPR013196">
    <property type="entry name" value="HTH_11"/>
</dbReference>
<accession>A0A9D2QL14</accession>
<dbReference type="PANTHER" id="PTHR34580">
    <property type="match status" value="1"/>
</dbReference>
<evidence type="ECO:0000256" key="2">
    <source>
        <dbReference type="ARBA" id="ARBA00023163"/>
    </source>
</evidence>
<gene>
    <name evidence="4" type="ORF">H9926_13875</name>
</gene>
<keyword evidence="1" id="KW-0805">Transcription regulation</keyword>
<dbReference type="AlphaFoldDB" id="A0A9D2QL14"/>
<dbReference type="InterPro" id="IPR036390">
    <property type="entry name" value="WH_DNA-bd_sf"/>
</dbReference>
<dbReference type="InterPro" id="IPR001034">
    <property type="entry name" value="DeoR_HTH"/>
</dbReference>
<dbReference type="PROSITE" id="PS51000">
    <property type="entry name" value="HTH_DEOR_2"/>
    <property type="match status" value="1"/>
</dbReference>
<proteinExistence type="predicted"/>
<dbReference type="Gene3D" id="1.10.10.10">
    <property type="entry name" value="Winged helix-like DNA-binding domain superfamily/Winged helix DNA-binding domain"/>
    <property type="match status" value="1"/>
</dbReference>
<dbReference type="Proteomes" id="UP000823922">
    <property type="component" value="Unassembled WGS sequence"/>
</dbReference>
<dbReference type="InterPro" id="IPR026881">
    <property type="entry name" value="WYL_dom"/>
</dbReference>
<organism evidence="4 5">
    <name type="scientific">Candidatus Eisenbergiella intestinigallinarum</name>
    <dbReference type="NCBI Taxonomy" id="2838549"/>
    <lineage>
        <taxon>Bacteria</taxon>
        <taxon>Bacillati</taxon>
        <taxon>Bacillota</taxon>
        <taxon>Clostridia</taxon>
        <taxon>Lachnospirales</taxon>
        <taxon>Lachnospiraceae</taxon>
        <taxon>Eisenbergiella</taxon>
    </lineage>
</organism>
<dbReference type="Pfam" id="PF13280">
    <property type="entry name" value="WYL"/>
    <property type="match status" value="1"/>
</dbReference>
<reference evidence="4" key="2">
    <citation type="submission" date="2021-04" db="EMBL/GenBank/DDBJ databases">
        <authorList>
            <person name="Gilroy R."/>
        </authorList>
    </citation>
    <scope>NUCLEOTIDE SEQUENCE</scope>
    <source>
        <strain evidence="4">ChiBcec1-1630</strain>
    </source>
</reference>
<evidence type="ECO:0000259" key="3">
    <source>
        <dbReference type="PROSITE" id="PS51000"/>
    </source>
</evidence>
<evidence type="ECO:0000313" key="4">
    <source>
        <dbReference type="EMBL" id="HJC89088.1"/>
    </source>
</evidence>
<evidence type="ECO:0000313" key="5">
    <source>
        <dbReference type="Proteomes" id="UP000823922"/>
    </source>
</evidence>
<dbReference type="InterPro" id="IPR036388">
    <property type="entry name" value="WH-like_DNA-bd_sf"/>
</dbReference>
<dbReference type="GO" id="GO:0003700">
    <property type="term" value="F:DNA-binding transcription factor activity"/>
    <property type="evidence" value="ECO:0007669"/>
    <property type="project" value="InterPro"/>
</dbReference>
<feature type="non-terminal residue" evidence="4">
    <location>
        <position position="249"/>
    </location>
</feature>
<dbReference type="Pfam" id="PF08279">
    <property type="entry name" value="HTH_11"/>
    <property type="match status" value="1"/>
</dbReference>
<evidence type="ECO:0000256" key="1">
    <source>
        <dbReference type="ARBA" id="ARBA00023015"/>
    </source>
</evidence>
<sequence>MKMDRLIGILSILLQKDKVTAAELSEKFEVSRRTIIRDIEAISKAGIPVVVWQGRNGGISIMENFKMDRTLLSTDEMKTILAGLHGLESVGETERYRRLMDKLSVEHSAMLKQNSQILIDLSSWDKSRVSEKIEFIKSAMEDEECISFSYCSRKGESCRRIEPWHLIFQWSDWYVWGYCPDQKEYRLFKLTRLSDLKRTGEKRKKREVPAYNGGKHFQDEQKIQAVIQFDEKVKWRILDEYGPEALRYL</sequence>
<dbReference type="PANTHER" id="PTHR34580:SF1">
    <property type="entry name" value="PROTEIN PAFC"/>
    <property type="match status" value="1"/>
</dbReference>
<comment type="caution">
    <text evidence="4">The sequence shown here is derived from an EMBL/GenBank/DDBJ whole genome shotgun (WGS) entry which is preliminary data.</text>
</comment>
<protein>
    <submittedName>
        <fullName evidence="4">WYL domain-containing protein</fullName>
    </submittedName>
</protein>
<dbReference type="SUPFAM" id="SSF46785">
    <property type="entry name" value="Winged helix' DNA-binding domain"/>
    <property type="match status" value="1"/>
</dbReference>
<dbReference type="PROSITE" id="PS52050">
    <property type="entry name" value="WYL"/>
    <property type="match status" value="1"/>
</dbReference>